<dbReference type="OrthoDB" id="245563at2759"/>
<protein>
    <recommendedName>
        <fullName evidence="1">Plasmid pRiA4b Orf3-like domain-containing protein</fullName>
    </recommendedName>
</protein>
<dbReference type="SUPFAM" id="SSF159941">
    <property type="entry name" value="MM3350-like"/>
    <property type="match status" value="1"/>
</dbReference>
<dbReference type="AlphaFoldDB" id="A0A6A6BC74"/>
<dbReference type="Proteomes" id="UP000799438">
    <property type="component" value="Unassembled WGS sequence"/>
</dbReference>
<gene>
    <name evidence="2" type="ORF">K452DRAFT_298936</name>
</gene>
<evidence type="ECO:0000313" key="3">
    <source>
        <dbReference type="Proteomes" id="UP000799438"/>
    </source>
</evidence>
<feature type="domain" description="Plasmid pRiA4b Orf3-like" evidence="1">
    <location>
        <begin position="6"/>
        <end position="184"/>
    </location>
</feature>
<dbReference type="Pfam" id="PF07929">
    <property type="entry name" value="PRiA4_ORF3"/>
    <property type="match status" value="1"/>
</dbReference>
<accession>A0A6A6BC74</accession>
<dbReference type="InterPro" id="IPR024047">
    <property type="entry name" value="MM3350-like_sf"/>
</dbReference>
<dbReference type="PANTHER" id="PTHR41878:SF1">
    <property type="entry name" value="TNPR PROTEIN"/>
    <property type="match status" value="1"/>
</dbReference>
<sequence length="218" mass="24469">MSDIDDPTVTRLLSVDADFTFSQLHEVIQIAFGWTNSHTYTFDVKPLPPENTNRPIFFRDTPLIQLSASGDSDFGSADVDFPIKKSAEYKLRDVYGADAYKGKVEIQYEYDMGDSWRHSIVLLGVADPTLRRIMGIPPEVRVVCLGGEGHPVAEDSGGPGGWDELKDLFRKPRAKDERKDWYKNGGCLNGDPKGLDPYRWDVLDVNDGLMESFPPPKE</sequence>
<keyword evidence="3" id="KW-1185">Reference proteome</keyword>
<organism evidence="2 3">
    <name type="scientific">Aplosporella prunicola CBS 121167</name>
    <dbReference type="NCBI Taxonomy" id="1176127"/>
    <lineage>
        <taxon>Eukaryota</taxon>
        <taxon>Fungi</taxon>
        <taxon>Dikarya</taxon>
        <taxon>Ascomycota</taxon>
        <taxon>Pezizomycotina</taxon>
        <taxon>Dothideomycetes</taxon>
        <taxon>Dothideomycetes incertae sedis</taxon>
        <taxon>Botryosphaeriales</taxon>
        <taxon>Aplosporellaceae</taxon>
        <taxon>Aplosporella</taxon>
    </lineage>
</organism>
<reference evidence="2" key="1">
    <citation type="journal article" date="2020" name="Stud. Mycol.">
        <title>101 Dothideomycetes genomes: a test case for predicting lifestyles and emergence of pathogens.</title>
        <authorList>
            <person name="Haridas S."/>
            <person name="Albert R."/>
            <person name="Binder M."/>
            <person name="Bloem J."/>
            <person name="Labutti K."/>
            <person name="Salamov A."/>
            <person name="Andreopoulos B."/>
            <person name="Baker S."/>
            <person name="Barry K."/>
            <person name="Bills G."/>
            <person name="Bluhm B."/>
            <person name="Cannon C."/>
            <person name="Castanera R."/>
            <person name="Culley D."/>
            <person name="Daum C."/>
            <person name="Ezra D."/>
            <person name="Gonzalez J."/>
            <person name="Henrissat B."/>
            <person name="Kuo A."/>
            <person name="Liang C."/>
            <person name="Lipzen A."/>
            <person name="Lutzoni F."/>
            <person name="Magnuson J."/>
            <person name="Mondo S."/>
            <person name="Nolan M."/>
            <person name="Ohm R."/>
            <person name="Pangilinan J."/>
            <person name="Park H.-J."/>
            <person name="Ramirez L."/>
            <person name="Alfaro M."/>
            <person name="Sun H."/>
            <person name="Tritt A."/>
            <person name="Yoshinaga Y."/>
            <person name="Zwiers L.-H."/>
            <person name="Turgeon B."/>
            <person name="Goodwin S."/>
            <person name="Spatafora J."/>
            <person name="Crous P."/>
            <person name="Grigoriev I."/>
        </authorList>
    </citation>
    <scope>NUCLEOTIDE SEQUENCE</scope>
    <source>
        <strain evidence="2">CBS 121167</strain>
    </source>
</reference>
<name>A0A6A6BC74_9PEZI</name>
<dbReference type="RefSeq" id="XP_033396568.1">
    <property type="nucleotide sequence ID" value="XM_033542169.1"/>
</dbReference>
<dbReference type="InterPro" id="IPR012912">
    <property type="entry name" value="Plasmid_pRiA4b_Orf3-like"/>
</dbReference>
<dbReference type="PANTHER" id="PTHR41878">
    <property type="entry name" value="LEXA REPRESSOR-RELATED"/>
    <property type="match status" value="1"/>
</dbReference>
<proteinExistence type="predicted"/>
<dbReference type="GeneID" id="54299666"/>
<evidence type="ECO:0000313" key="2">
    <source>
        <dbReference type="EMBL" id="KAF2140855.1"/>
    </source>
</evidence>
<dbReference type="Gene3D" id="3.10.290.30">
    <property type="entry name" value="MM3350-like"/>
    <property type="match status" value="1"/>
</dbReference>
<evidence type="ECO:0000259" key="1">
    <source>
        <dbReference type="Pfam" id="PF07929"/>
    </source>
</evidence>
<dbReference type="EMBL" id="ML995488">
    <property type="protein sequence ID" value="KAF2140855.1"/>
    <property type="molecule type" value="Genomic_DNA"/>
</dbReference>